<feature type="transmembrane region" description="Helical" evidence="6">
    <location>
        <begin position="451"/>
        <end position="471"/>
    </location>
</feature>
<dbReference type="PANTHER" id="PTHR43791:SF40">
    <property type="entry name" value="THIAMINE PATHWAY TRANSPORTER THI73"/>
    <property type="match status" value="1"/>
</dbReference>
<reference evidence="8 9" key="1">
    <citation type="submission" date="2024-07" db="EMBL/GenBank/DDBJ databases">
        <title>Draft sequence of the Neodothiora populina.</title>
        <authorList>
            <person name="Drown D.D."/>
            <person name="Schuette U.S."/>
            <person name="Buechlein A.B."/>
            <person name="Rusch D.R."/>
            <person name="Winton L.W."/>
            <person name="Adams G.A."/>
        </authorList>
    </citation>
    <scope>NUCLEOTIDE SEQUENCE [LARGE SCALE GENOMIC DNA]</scope>
    <source>
        <strain evidence="8 9">CPC 39397</strain>
    </source>
</reference>
<keyword evidence="2" id="KW-0813">Transport</keyword>
<accession>A0ABR3P4E7</accession>
<evidence type="ECO:0000313" key="8">
    <source>
        <dbReference type="EMBL" id="KAL1297566.1"/>
    </source>
</evidence>
<dbReference type="SUPFAM" id="SSF103473">
    <property type="entry name" value="MFS general substrate transporter"/>
    <property type="match status" value="1"/>
</dbReference>
<dbReference type="Proteomes" id="UP001562354">
    <property type="component" value="Unassembled WGS sequence"/>
</dbReference>
<dbReference type="RefSeq" id="XP_069197248.1">
    <property type="nucleotide sequence ID" value="XM_069346039.1"/>
</dbReference>
<feature type="transmembrane region" description="Helical" evidence="6">
    <location>
        <begin position="133"/>
        <end position="155"/>
    </location>
</feature>
<feature type="transmembrane region" description="Helical" evidence="6">
    <location>
        <begin position="421"/>
        <end position="439"/>
    </location>
</feature>
<dbReference type="CDD" id="cd17327">
    <property type="entry name" value="MFS_FEN2_like"/>
    <property type="match status" value="1"/>
</dbReference>
<feature type="transmembrane region" description="Helical" evidence="6">
    <location>
        <begin position="357"/>
        <end position="377"/>
    </location>
</feature>
<keyword evidence="9" id="KW-1185">Reference proteome</keyword>
<evidence type="ECO:0000259" key="7">
    <source>
        <dbReference type="PROSITE" id="PS50850"/>
    </source>
</evidence>
<dbReference type="PROSITE" id="PS50850">
    <property type="entry name" value="MFS"/>
    <property type="match status" value="1"/>
</dbReference>
<keyword evidence="3 6" id="KW-0812">Transmembrane</keyword>
<feature type="transmembrane region" description="Helical" evidence="6">
    <location>
        <begin position="329"/>
        <end position="351"/>
    </location>
</feature>
<dbReference type="GeneID" id="95979832"/>
<proteinExistence type="predicted"/>
<dbReference type="Gene3D" id="1.20.1250.20">
    <property type="entry name" value="MFS general substrate transporter like domains"/>
    <property type="match status" value="2"/>
</dbReference>
<evidence type="ECO:0000313" key="9">
    <source>
        <dbReference type="Proteomes" id="UP001562354"/>
    </source>
</evidence>
<keyword evidence="4 6" id="KW-1133">Transmembrane helix</keyword>
<organism evidence="8 9">
    <name type="scientific">Neodothiora populina</name>
    <dbReference type="NCBI Taxonomy" id="2781224"/>
    <lineage>
        <taxon>Eukaryota</taxon>
        <taxon>Fungi</taxon>
        <taxon>Dikarya</taxon>
        <taxon>Ascomycota</taxon>
        <taxon>Pezizomycotina</taxon>
        <taxon>Dothideomycetes</taxon>
        <taxon>Dothideomycetidae</taxon>
        <taxon>Dothideales</taxon>
        <taxon>Dothioraceae</taxon>
        <taxon>Neodothiora</taxon>
    </lineage>
</organism>
<protein>
    <recommendedName>
        <fullName evidence="7">Major facilitator superfamily (MFS) profile domain-containing protein</fullName>
    </recommendedName>
</protein>
<evidence type="ECO:0000256" key="4">
    <source>
        <dbReference type="ARBA" id="ARBA00022989"/>
    </source>
</evidence>
<evidence type="ECO:0000256" key="3">
    <source>
        <dbReference type="ARBA" id="ARBA00022692"/>
    </source>
</evidence>
<comment type="subcellular location">
    <subcellularLocation>
        <location evidence="1">Membrane</location>
        <topology evidence="1">Multi-pass membrane protein</topology>
    </subcellularLocation>
</comment>
<feature type="transmembrane region" description="Helical" evidence="6">
    <location>
        <begin position="194"/>
        <end position="213"/>
    </location>
</feature>
<comment type="caution">
    <text evidence="8">The sequence shown here is derived from an EMBL/GenBank/DDBJ whole genome shotgun (WGS) entry which is preliminary data.</text>
</comment>
<feature type="domain" description="Major facilitator superfamily (MFS) profile" evidence="7">
    <location>
        <begin position="66"/>
        <end position="476"/>
    </location>
</feature>
<evidence type="ECO:0000256" key="5">
    <source>
        <dbReference type="ARBA" id="ARBA00023136"/>
    </source>
</evidence>
<dbReference type="InterPro" id="IPR036259">
    <property type="entry name" value="MFS_trans_sf"/>
</dbReference>
<evidence type="ECO:0000256" key="1">
    <source>
        <dbReference type="ARBA" id="ARBA00004141"/>
    </source>
</evidence>
<dbReference type="InterPro" id="IPR011701">
    <property type="entry name" value="MFS"/>
</dbReference>
<dbReference type="Pfam" id="PF07690">
    <property type="entry name" value="MFS_1"/>
    <property type="match status" value="1"/>
</dbReference>
<sequence length="510" mass="57255">MAEHYPDKEKALDYSPTKVTPDYEIGEVRDVRDADAALDFLRHESSAGEMTPEDEKRLVRKIDWMIMPLMWLCYWAQYLDKTLINYAAVMGLYDDANITKGDFSNLAWIFYVSYLVFEFPHGYGMQRFPTAKYLGVMVTCWGAVVAVTAACHNYGGLITTRVLLGVFESAVAPTLNLITTMWYRKHEQPLRVGIWYLGTGTGVVIGSLLSYAFQHVHSAALYSWQILFLVVGLLTVCIGSTCLLFLPNNPMQSRLTHDEKIWAVERLRENQTGIENKNFKPAQVVECFLDPQTWLLSLITISSSVPNGAISSFQAITIKAFGYDSKQTALLQIPAGGVSIVSILIATYLAGRFNQRGLNVITLLIPGVIGGCLMAFLSADNKPGRLIGNYLTNCIGASLPLLYSWVGANYAGHTKKVTMNAILLMSFCLGNIIGPLTFRPEDAPDYIPAKITIVVTCAVAIMLTAVLRVYYMWENKRRDRLMEETHMEHKADIEFSDVTDRLNKEFRYKY</sequence>
<evidence type="ECO:0000256" key="2">
    <source>
        <dbReference type="ARBA" id="ARBA00022448"/>
    </source>
</evidence>
<dbReference type="PANTHER" id="PTHR43791">
    <property type="entry name" value="PERMEASE-RELATED"/>
    <property type="match status" value="1"/>
</dbReference>
<gene>
    <name evidence="8" type="ORF">AAFC00_006133</name>
</gene>
<dbReference type="EMBL" id="JBFMKM010000014">
    <property type="protein sequence ID" value="KAL1297566.1"/>
    <property type="molecule type" value="Genomic_DNA"/>
</dbReference>
<feature type="transmembrane region" description="Helical" evidence="6">
    <location>
        <begin position="161"/>
        <end position="182"/>
    </location>
</feature>
<name>A0ABR3P4E7_9PEZI</name>
<dbReference type="InterPro" id="IPR020846">
    <property type="entry name" value="MFS_dom"/>
</dbReference>
<keyword evidence="5 6" id="KW-0472">Membrane</keyword>
<evidence type="ECO:0000256" key="6">
    <source>
        <dbReference type="SAM" id="Phobius"/>
    </source>
</evidence>
<feature type="transmembrane region" description="Helical" evidence="6">
    <location>
        <begin position="225"/>
        <end position="246"/>
    </location>
</feature>